<keyword evidence="2" id="KW-1185">Reference proteome</keyword>
<evidence type="ECO:0000313" key="1">
    <source>
        <dbReference type="EMBL" id="MEQ2251915.1"/>
    </source>
</evidence>
<name>A0ABV0V5I2_9TELE</name>
<organism evidence="1 2">
    <name type="scientific">Ilyodon furcidens</name>
    <name type="common">goldbreast splitfin</name>
    <dbReference type="NCBI Taxonomy" id="33524"/>
    <lineage>
        <taxon>Eukaryota</taxon>
        <taxon>Metazoa</taxon>
        <taxon>Chordata</taxon>
        <taxon>Craniata</taxon>
        <taxon>Vertebrata</taxon>
        <taxon>Euteleostomi</taxon>
        <taxon>Actinopterygii</taxon>
        <taxon>Neopterygii</taxon>
        <taxon>Teleostei</taxon>
        <taxon>Neoteleostei</taxon>
        <taxon>Acanthomorphata</taxon>
        <taxon>Ovalentaria</taxon>
        <taxon>Atherinomorphae</taxon>
        <taxon>Cyprinodontiformes</taxon>
        <taxon>Goodeidae</taxon>
        <taxon>Ilyodon</taxon>
    </lineage>
</organism>
<accession>A0ABV0V5I2</accession>
<gene>
    <name evidence="1" type="ORF">ILYODFUR_016111</name>
</gene>
<comment type="caution">
    <text evidence="1">The sequence shown here is derived from an EMBL/GenBank/DDBJ whole genome shotgun (WGS) entry which is preliminary data.</text>
</comment>
<protein>
    <recommendedName>
        <fullName evidence="3">Secreted protein</fullName>
    </recommendedName>
</protein>
<reference evidence="1 2" key="1">
    <citation type="submission" date="2021-06" db="EMBL/GenBank/DDBJ databases">
        <authorList>
            <person name="Palmer J.M."/>
        </authorList>
    </citation>
    <scope>NUCLEOTIDE SEQUENCE [LARGE SCALE GENOMIC DNA]</scope>
    <source>
        <strain evidence="2">if_2019</strain>
        <tissue evidence="1">Muscle</tissue>
    </source>
</reference>
<dbReference type="EMBL" id="JAHRIQ010094134">
    <property type="protein sequence ID" value="MEQ2251915.1"/>
    <property type="molecule type" value="Genomic_DNA"/>
</dbReference>
<evidence type="ECO:0008006" key="3">
    <source>
        <dbReference type="Google" id="ProtNLM"/>
    </source>
</evidence>
<evidence type="ECO:0000313" key="2">
    <source>
        <dbReference type="Proteomes" id="UP001482620"/>
    </source>
</evidence>
<dbReference type="Proteomes" id="UP001482620">
    <property type="component" value="Unassembled WGS sequence"/>
</dbReference>
<proteinExistence type="predicted"/>
<sequence>MLISFFTLRLLSSGGKEMLGKLWVCLCKASCGCFLSGPTYLDPFTPLGPSFARFNNECRANQLSRKCTTVEEGNPFSSPLNGPSPPKELWEKALHRFTLFAQKKLVQVLCPNK</sequence>